<dbReference type="InterPro" id="IPR052044">
    <property type="entry name" value="PKS_Associated_Protein"/>
</dbReference>
<proteinExistence type="predicted"/>
<dbReference type="Proteomes" id="UP001259572">
    <property type="component" value="Unassembled WGS sequence"/>
</dbReference>
<evidence type="ECO:0000313" key="3">
    <source>
        <dbReference type="Proteomes" id="UP001259572"/>
    </source>
</evidence>
<organism evidence="2 3">
    <name type="scientific">Sphingosinicella rhizophila</name>
    <dbReference type="NCBI Taxonomy" id="3050082"/>
    <lineage>
        <taxon>Bacteria</taxon>
        <taxon>Pseudomonadati</taxon>
        <taxon>Pseudomonadota</taxon>
        <taxon>Alphaproteobacteria</taxon>
        <taxon>Sphingomonadales</taxon>
        <taxon>Sphingosinicellaceae</taxon>
        <taxon>Sphingosinicella</taxon>
    </lineage>
</organism>
<dbReference type="SUPFAM" id="SSF51182">
    <property type="entry name" value="RmlC-like cupins"/>
    <property type="match status" value="1"/>
</dbReference>
<dbReference type="InterPro" id="IPR014710">
    <property type="entry name" value="RmlC-like_jellyroll"/>
</dbReference>
<dbReference type="Pfam" id="PF07883">
    <property type="entry name" value="Cupin_2"/>
    <property type="match status" value="1"/>
</dbReference>
<accession>A0ABU3Q277</accession>
<sequence>MPPQIIHIAEKLATFSDHWNPRIVGDYNGNELRVAKVKGEFTWHSHADTDEMFMVVSGALDIEFRDGIRHLENGDILVVPKGVEHRPVAREECEILLLDRDGEPNTGGALSEYTRSKLETI</sequence>
<dbReference type="InterPro" id="IPR013096">
    <property type="entry name" value="Cupin_2"/>
</dbReference>
<evidence type="ECO:0000313" key="2">
    <source>
        <dbReference type="EMBL" id="MDT9597479.1"/>
    </source>
</evidence>
<dbReference type="PANTHER" id="PTHR36114:SF1">
    <property type="entry name" value="16.7 KDA PROTEIN IN WHIE LOCUS"/>
    <property type="match status" value="1"/>
</dbReference>
<evidence type="ECO:0000259" key="1">
    <source>
        <dbReference type="Pfam" id="PF07883"/>
    </source>
</evidence>
<name>A0ABU3Q277_9SPHN</name>
<dbReference type="EMBL" id="JAVUPU010000001">
    <property type="protein sequence ID" value="MDT9597479.1"/>
    <property type="molecule type" value="Genomic_DNA"/>
</dbReference>
<reference evidence="2 3" key="1">
    <citation type="submission" date="2023-05" db="EMBL/GenBank/DDBJ databases">
        <authorList>
            <person name="Guo Y."/>
        </authorList>
    </citation>
    <scope>NUCLEOTIDE SEQUENCE [LARGE SCALE GENOMIC DNA]</scope>
    <source>
        <strain evidence="2 3">GR2756</strain>
    </source>
</reference>
<gene>
    <name evidence="2" type="ORF">RQX22_00755</name>
</gene>
<feature type="domain" description="Cupin type-2" evidence="1">
    <location>
        <begin position="38"/>
        <end position="96"/>
    </location>
</feature>
<comment type="caution">
    <text evidence="2">The sequence shown here is derived from an EMBL/GenBank/DDBJ whole genome shotgun (WGS) entry which is preliminary data.</text>
</comment>
<dbReference type="RefSeq" id="WP_315722743.1">
    <property type="nucleotide sequence ID" value="NZ_JAVUPU010000001.1"/>
</dbReference>
<dbReference type="PANTHER" id="PTHR36114">
    <property type="entry name" value="16.7 KDA PROTEIN IN WHIE LOCUS"/>
    <property type="match status" value="1"/>
</dbReference>
<dbReference type="InterPro" id="IPR011051">
    <property type="entry name" value="RmlC_Cupin_sf"/>
</dbReference>
<keyword evidence="3" id="KW-1185">Reference proteome</keyword>
<dbReference type="Gene3D" id="2.60.120.10">
    <property type="entry name" value="Jelly Rolls"/>
    <property type="match status" value="1"/>
</dbReference>
<dbReference type="CDD" id="cd02226">
    <property type="entry name" value="cupin_YdbB-like"/>
    <property type="match status" value="1"/>
</dbReference>
<protein>
    <submittedName>
        <fullName evidence="2">Cupin domain-containing protein</fullName>
    </submittedName>
</protein>